<name>A0ABM0MJR5_SACKO</name>
<accession>A0ABM0MJR5</accession>
<reference evidence="8" key="1">
    <citation type="submission" date="2025-08" db="UniProtKB">
        <authorList>
            <consortium name="RefSeq"/>
        </authorList>
    </citation>
    <scope>IDENTIFICATION</scope>
    <source>
        <tissue evidence="8">Testes</tissue>
    </source>
</reference>
<keyword evidence="2" id="KW-0689">Ribosomal protein</keyword>
<keyword evidence="3" id="KW-0687">Ribonucleoprotein</keyword>
<dbReference type="Pfam" id="PF00327">
    <property type="entry name" value="Ribosomal_L30"/>
    <property type="match status" value="1"/>
</dbReference>
<dbReference type="CDD" id="cd00355">
    <property type="entry name" value="Ribosomal_L30_like"/>
    <property type="match status" value="1"/>
</dbReference>
<evidence type="ECO:0000256" key="1">
    <source>
        <dbReference type="ARBA" id="ARBA00007594"/>
    </source>
</evidence>
<evidence type="ECO:0000256" key="5">
    <source>
        <dbReference type="ARBA" id="ARBA00035356"/>
    </source>
</evidence>
<gene>
    <name evidence="8" type="primary">LOC102809496</name>
</gene>
<organism evidence="7 8">
    <name type="scientific">Saccoglossus kowalevskii</name>
    <name type="common">Acorn worm</name>
    <dbReference type="NCBI Taxonomy" id="10224"/>
    <lineage>
        <taxon>Eukaryota</taxon>
        <taxon>Metazoa</taxon>
        <taxon>Hemichordata</taxon>
        <taxon>Enteropneusta</taxon>
        <taxon>Harrimaniidae</taxon>
        <taxon>Saccoglossus</taxon>
    </lineage>
</organism>
<dbReference type="GeneID" id="102809496"/>
<keyword evidence="7" id="KW-1185">Reference proteome</keyword>
<comment type="similarity">
    <text evidence="1">Belongs to the universal ribosomal protein uL30 family.</text>
</comment>
<dbReference type="RefSeq" id="XP_006820256.1">
    <property type="nucleotide sequence ID" value="XM_006820193.1"/>
</dbReference>
<dbReference type="Proteomes" id="UP000694865">
    <property type="component" value="Unplaced"/>
</dbReference>
<sequence>MAATCTALWKNSVYNVVRLAERSLIRCHPVRTCFYTSHHRGQVRAKPAPLQLEDDDKEPHMLHAVYRIHAISKRPYWERNIIKHLGLDVRFNVVIHKNTPAVNEMLQAIKHLVRIQPVILKHGLPEDGDYDNTLLKNNGEFILTKKLKPLKDTKIENDV</sequence>
<evidence type="ECO:0000313" key="7">
    <source>
        <dbReference type="Proteomes" id="UP000694865"/>
    </source>
</evidence>
<dbReference type="SUPFAM" id="SSF55129">
    <property type="entry name" value="Ribosomal protein L30p/L7e"/>
    <property type="match status" value="1"/>
</dbReference>
<dbReference type="InterPro" id="IPR016082">
    <property type="entry name" value="Ribosomal_uL30_ferredoxin-like"/>
</dbReference>
<evidence type="ECO:0000256" key="2">
    <source>
        <dbReference type="ARBA" id="ARBA00022980"/>
    </source>
</evidence>
<feature type="domain" description="Large ribosomal subunit protein uL30-like ferredoxin-like fold" evidence="6">
    <location>
        <begin position="64"/>
        <end position="113"/>
    </location>
</feature>
<dbReference type="Gene3D" id="3.30.1390.20">
    <property type="entry name" value="Ribosomal protein L30, ferredoxin-like fold domain"/>
    <property type="match status" value="1"/>
</dbReference>
<protein>
    <recommendedName>
        <fullName evidence="4">Large ribosomal subunit protein uL30m</fullName>
    </recommendedName>
    <alternativeName>
        <fullName evidence="5">39S ribosomal protein L30, mitochondrial</fullName>
    </alternativeName>
</protein>
<proteinExistence type="inferred from homology"/>
<dbReference type="PANTHER" id="PTHR15892">
    <property type="entry name" value="MITOCHONDRIAL RIBOSOMAL PROTEIN L30"/>
    <property type="match status" value="1"/>
</dbReference>
<dbReference type="PANTHER" id="PTHR15892:SF2">
    <property type="entry name" value="LARGE RIBOSOMAL SUBUNIT PROTEIN UL30M"/>
    <property type="match status" value="1"/>
</dbReference>
<dbReference type="InterPro" id="IPR036919">
    <property type="entry name" value="Ribo_uL30_ferredoxin-like_sf"/>
</dbReference>
<evidence type="ECO:0000256" key="4">
    <source>
        <dbReference type="ARBA" id="ARBA00035281"/>
    </source>
</evidence>
<dbReference type="InterPro" id="IPR005996">
    <property type="entry name" value="Ribosomal_uL30_bac-type"/>
</dbReference>
<evidence type="ECO:0000313" key="8">
    <source>
        <dbReference type="RefSeq" id="XP_006820256.1"/>
    </source>
</evidence>
<evidence type="ECO:0000256" key="3">
    <source>
        <dbReference type="ARBA" id="ARBA00023274"/>
    </source>
</evidence>
<evidence type="ECO:0000259" key="6">
    <source>
        <dbReference type="Pfam" id="PF00327"/>
    </source>
</evidence>